<evidence type="ECO:0000256" key="1">
    <source>
        <dbReference type="ARBA" id="ARBA00023157"/>
    </source>
</evidence>
<organism evidence="4 5">
    <name type="scientific">Polypterus senegalus</name>
    <name type="common">Senegal bichir</name>
    <dbReference type="NCBI Taxonomy" id="55291"/>
    <lineage>
        <taxon>Eukaryota</taxon>
        <taxon>Metazoa</taxon>
        <taxon>Chordata</taxon>
        <taxon>Craniata</taxon>
        <taxon>Vertebrata</taxon>
        <taxon>Euteleostomi</taxon>
        <taxon>Actinopterygii</taxon>
        <taxon>Polypteriformes</taxon>
        <taxon>Polypteridae</taxon>
        <taxon>Polypterus</taxon>
    </lineage>
</organism>
<evidence type="ECO:0000256" key="2">
    <source>
        <dbReference type="ARBA" id="ARBA00023180"/>
    </source>
</evidence>
<feature type="domain" description="Ig-like" evidence="3">
    <location>
        <begin position="196"/>
        <end position="288"/>
    </location>
</feature>
<dbReference type="CDD" id="cd00098">
    <property type="entry name" value="IgC1"/>
    <property type="match status" value="2"/>
</dbReference>
<keyword evidence="1" id="KW-1015">Disulfide bond</keyword>
<name>A0A8X8BRA9_POLSE</name>
<dbReference type="InterPro" id="IPR051755">
    <property type="entry name" value="Ig-like_CS_Receptor"/>
</dbReference>
<dbReference type="Pfam" id="PF07654">
    <property type="entry name" value="C1-set"/>
    <property type="match status" value="2"/>
</dbReference>
<dbReference type="AlphaFoldDB" id="A0A8X8BRA9"/>
<dbReference type="InterPro" id="IPR003597">
    <property type="entry name" value="Ig_C1-set"/>
</dbReference>
<dbReference type="SMART" id="SM00407">
    <property type="entry name" value="IGc1"/>
    <property type="match status" value="2"/>
</dbReference>
<dbReference type="InterPro" id="IPR007110">
    <property type="entry name" value="Ig-like_dom"/>
</dbReference>
<dbReference type="EMBL" id="JAATIS010003638">
    <property type="protein sequence ID" value="KAG2464189.1"/>
    <property type="molecule type" value="Genomic_DNA"/>
</dbReference>
<dbReference type="SUPFAM" id="SSF48726">
    <property type="entry name" value="Immunoglobulin"/>
    <property type="match status" value="5"/>
</dbReference>
<gene>
    <name evidence="4" type="primary">Sirpb1</name>
    <name evidence="4" type="ORF">GTO96_0003679</name>
</gene>
<feature type="domain" description="Ig-like" evidence="3">
    <location>
        <begin position="295"/>
        <end position="382"/>
    </location>
</feature>
<evidence type="ECO:0000313" key="5">
    <source>
        <dbReference type="Proteomes" id="UP000886611"/>
    </source>
</evidence>
<accession>A0A8X8BRA9</accession>
<protein>
    <submittedName>
        <fullName evidence="4">SIRBL protein</fullName>
    </submittedName>
</protein>
<dbReference type="InterPro" id="IPR013106">
    <property type="entry name" value="Ig_V-set"/>
</dbReference>
<dbReference type="InterPro" id="IPR036179">
    <property type="entry name" value="Ig-like_dom_sf"/>
</dbReference>
<reference evidence="4 5" key="1">
    <citation type="journal article" date="2021" name="Cell">
        <title>Tracing the genetic footprints of vertebrate landing in non-teleost ray-finned fishes.</title>
        <authorList>
            <person name="Bi X."/>
            <person name="Wang K."/>
            <person name="Yang L."/>
            <person name="Pan H."/>
            <person name="Jiang H."/>
            <person name="Wei Q."/>
            <person name="Fang M."/>
            <person name="Yu H."/>
            <person name="Zhu C."/>
            <person name="Cai Y."/>
            <person name="He Y."/>
            <person name="Gan X."/>
            <person name="Zeng H."/>
            <person name="Yu D."/>
            <person name="Zhu Y."/>
            <person name="Jiang H."/>
            <person name="Qiu Q."/>
            <person name="Yang H."/>
            <person name="Zhang Y.E."/>
            <person name="Wang W."/>
            <person name="Zhu M."/>
            <person name="He S."/>
            <person name="Zhang G."/>
        </authorList>
    </citation>
    <scope>NUCLEOTIDE SEQUENCE [LARGE SCALE GENOMIC DNA]</scope>
    <source>
        <strain evidence="4">Bchr_013</strain>
    </source>
</reference>
<dbReference type="Gene3D" id="2.60.40.10">
    <property type="entry name" value="Immunoglobulins"/>
    <property type="match status" value="5"/>
</dbReference>
<dbReference type="InterPro" id="IPR013783">
    <property type="entry name" value="Ig-like_fold"/>
</dbReference>
<feature type="non-terminal residue" evidence="4">
    <location>
        <position position="1"/>
    </location>
</feature>
<dbReference type="Pfam" id="PF07679">
    <property type="entry name" value="I-set"/>
    <property type="match status" value="1"/>
</dbReference>
<dbReference type="InterPro" id="IPR003599">
    <property type="entry name" value="Ig_sub"/>
</dbReference>
<evidence type="ECO:0000259" key="3">
    <source>
        <dbReference type="PROSITE" id="PS50835"/>
    </source>
</evidence>
<evidence type="ECO:0000313" key="4">
    <source>
        <dbReference type="EMBL" id="KAG2464189.1"/>
    </source>
</evidence>
<dbReference type="PROSITE" id="PS50835">
    <property type="entry name" value="IG_LIKE"/>
    <property type="match status" value="5"/>
</dbReference>
<keyword evidence="5" id="KW-1185">Reference proteome</keyword>
<dbReference type="PANTHER" id="PTHR19971">
    <property type="entry name" value="SIGNAL-REGULATORY PROTEIN BETA"/>
    <property type="match status" value="1"/>
</dbReference>
<feature type="domain" description="Ig-like" evidence="3">
    <location>
        <begin position="389"/>
        <end position="481"/>
    </location>
</feature>
<dbReference type="Proteomes" id="UP000886611">
    <property type="component" value="Unassembled WGS sequence"/>
</dbReference>
<dbReference type="SMART" id="SM00409">
    <property type="entry name" value="IG"/>
    <property type="match status" value="3"/>
</dbReference>
<feature type="non-terminal residue" evidence="4">
    <location>
        <position position="586"/>
    </location>
</feature>
<feature type="domain" description="Ig-like" evidence="3">
    <location>
        <begin position="1"/>
        <end position="79"/>
    </location>
</feature>
<keyword evidence="2" id="KW-0325">Glycoprotein</keyword>
<proteinExistence type="predicted"/>
<dbReference type="Pfam" id="PF07686">
    <property type="entry name" value="V-set"/>
    <property type="match status" value="1"/>
</dbReference>
<feature type="domain" description="Ig-like" evidence="3">
    <location>
        <begin position="82"/>
        <end position="183"/>
    </location>
</feature>
<comment type="caution">
    <text evidence="4">The sequence shown here is derived from an EMBL/GenBank/DDBJ whole genome shotgun (WGS) entry which is preliminary data.</text>
</comment>
<dbReference type="InterPro" id="IPR013098">
    <property type="entry name" value="Ig_I-set"/>
</dbReference>
<sequence length="586" mass="65302">MTSETPVGPVRWYKGADSKHIHFYSEVPKGGDHNDPRVTWTMENPTVNYSITVRDVRVNDTGEYYCVKYTKADEEKPYTSGPGINMTVKVTFSSSSTGVPIITGPASRVKVGNDLELTCEVNGASDITVKWFKDEQEVTPELRDTSGGGKSSRSVIRLTAKIQDIKSVIRCQESGLSAQTPLEDKFHLKDVIAVLPGVPVIENPKLVLDDSVNMMCKLSGIYPKDIKVTWTWGKMFESSHSQHAEEHEDGTFTVTSVLSFTVKEDMRGIRLTCQAGYEGLTPVSGTVTLVVRAPPSIKGPQKRVETGQTVSFTCESLGDQDTSITWLKGETTVSGGQKMSWSDGTRSELKVTLNKNDVKSRIYCQIPGYRGGSVPSDALNFSTFILAIPEVTIQKTSAEDSHSISSFHCAISGFYPDDIEVMWLLEGQPLNSILFKSIKTPDGTFTAFSLVHVIVTNEVKQLTCVVTHMGNRNVADSVEVSKRSSSDVSDGGSASGNRFECFRRHLECRVREQVKGKLIRESVPHSYIFGDLKFELLCQRSHFEAQKHEQNHYRHRENLRMTKINGLKYHEEERKRALECRGYKAE</sequence>